<feature type="transmembrane region" description="Helical" evidence="1">
    <location>
        <begin position="107"/>
        <end position="126"/>
    </location>
</feature>
<name>A0A1K2IFJ7_9FLAO</name>
<dbReference type="STRING" id="1612149.SAMN05216324_102174"/>
<evidence type="ECO:0000313" key="2">
    <source>
        <dbReference type="EMBL" id="SFZ91196.1"/>
    </source>
</evidence>
<sequence>MTKVEFFCKIKLYFYTFEDLQLEMTDITDNKLMITKPQINNKEIIIALIILLSRIPFIFNSLGQDLDGWREVYSGKILSEYHIYNVSRFPGYPFPEFVFSLFYKQPYWYLNSLSILFTMGACIFFYRILEYFKVSLSFLLAVSLSFIPIIYLNSTVVMDYNWSLFFMLGSLYFILIKKKWAAVIFFGLMISCRLNNAIFLPAFTFIAYFQLGKNLKETIIFSVLLVLSAIFFFLPVIVRYEGDFLHSYGTESVSLFSLFSLSTLYVYGAIGTLGILASLVMQFFTDRFKNIQLLLKDYFIVFCFLMIFINFIFFVKFPLESGYLIPSIPFILIILQRILSDKLMKFALFSLLISPFLIHINTKKVHIKGSIFMNENYEDQELQYCKILIQKIKSTPENSVIHVGNFYEQLVLMGNFDFKKVKLINNLSQENIKSIKKGEKKLYYLETPNSDEENEKTHLFDEFGILLYPKFELAR</sequence>
<proteinExistence type="predicted"/>
<keyword evidence="1" id="KW-1133">Transmembrane helix</keyword>
<dbReference type="AlphaFoldDB" id="A0A1K2IFJ7"/>
<feature type="transmembrane region" description="Helical" evidence="1">
    <location>
        <begin position="219"/>
        <end position="238"/>
    </location>
</feature>
<keyword evidence="1" id="KW-0812">Transmembrane</keyword>
<organism evidence="2 3">
    <name type="scientific">Chryseobacterium limigenitum</name>
    <dbReference type="NCBI Taxonomy" id="1612149"/>
    <lineage>
        <taxon>Bacteria</taxon>
        <taxon>Pseudomonadati</taxon>
        <taxon>Bacteroidota</taxon>
        <taxon>Flavobacteriia</taxon>
        <taxon>Flavobacteriales</taxon>
        <taxon>Weeksellaceae</taxon>
        <taxon>Chryseobacterium group</taxon>
        <taxon>Chryseobacterium</taxon>
    </lineage>
</organism>
<dbReference type="EMBL" id="FPKW01000002">
    <property type="protein sequence ID" value="SFZ91196.1"/>
    <property type="molecule type" value="Genomic_DNA"/>
</dbReference>
<feature type="transmembrane region" description="Helical" evidence="1">
    <location>
        <begin position="138"/>
        <end position="160"/>
    </location>
</feature>
<dbReference type="Proteomes" id="UP000182034">
    <property type="component" value="Unassembled WGS sequence"/>
</dbReference>
<reference evidence="3" key="1">
    <citation type="submission" date="2016-10" db="EMBL/GenBank/DDBJ databases">
        <authorList>
            <person name="Varghese N."/>
            <person name="Submissions S."/>
        </authorList>
    </citation>
    <scope>NUCLEOTIDE SEQUENCE [LARGE SCALE GENOMIC DNA]</scope>
    <source>
        <strain evidence="3">SUR2</strain>
    </source>
</reference>
<feature type="transmembrane region" description="Helical" evidence="1">
    <location>
        <begin position="44"/>
        <end position="63"/>
    </location>
</feature>
<feature type="transmembrane region" description="Helical" evidence="1">
    <location>
        <begin position="293"/>
        <end position="315"/>
    </location>
</feature>
<evidence type="ECO:0000313" key="3">
    <source>
        <dbReference type="Proteomes" id="UP000182034"/>
    </source>
</evidence>
<accession>A0A1K2IFJ7</accession>
<gene>
    <name evidence="2" type="ORF">SAMN05216324_102174</name>
</gene>
<protein>
    <recommendedName>
        <fullName evidence="4">Dolichyl-phosphate-mannose-protein mannosyltransferase</fullName>
    </recommendedName>
</protein>
<feature type="transmembrane region" description="Helical" evidence="1">
    <location>
        <begin position="180"/>
        <end position="207"/>
    </location>
</feature>
<evidence type="ECO:0008006" key="4">
    <source>
        <dbReference type="Google" id="ProtNLM"/>
    </source>
</evidence>
<feature type="transmembrane region" description="Helical" evidence="1">
    <location>
        <begin position="258"/>
        <end position="281"/>
    </location>
</feature>
<keyword evidence="3" id="KW-1185">Reference proteome</keyword>
<evidence type="ECO:0000256" key="1">
    <source>
        <dbReference type="SAM" id="Phobius"/>
    </source>
</evidence>
<keyword evidence="1" id="KW-0472">Membrane</keyword>